<evidence type="ECO:0000256" key="1">
    <source>
        <dbReference type="SAM" id="SignalP"/>
    </source>
</evidence>
<dbReference type="Ensembl" id="ENSEBUT00000019570.1">
    <property type="protein sequence ID" value="ENSEBUP00000018994.1"/>
    <property type="gene ID" value="ENSEBUG00000011846.1"/>
</dbReference>
<sequence length="220" mass="24624">MMNLHPQTGLMVTSLMLWLTLFVVGQLGTSHILTPSEDGRKVCASLARLRVVYQQPVFIQVQGGKVLSLKYHSLKAVPFHFFPSSHDFAPVMMLRYKSTTPRSGDYVSLASRDGRRWICTRPWTEHPATGTKHTNVVPHLTVQFVKQEDMQSLSKSSGSLCSCLFLRRSFLQHHGMAFESAAFPGWYLSHSSSIPAELVHLDNPSTHPSAIFELKVSSSQ</sequence>
<dbReference type="Ensembl" id="ENSEBUT00000019576.1">
    <property type="protein sequence ID" value="ENSEBUP00000019000.1"/>
    <property type="gene ID" value="ENSEBUG00000011846.1"/>
</dbReference>
<proteinExistence type="predicted"/>
<evidence type="ECO:0000313" key="2">
    <source>
        <dbReference type="Ensembl" id="ENSEBUP00000018994.1"/>
    </source>
</evidence>
<feature type="chain" id="PRO_5044680538" evidence="1">
    <location>
        <begin position="26"/>
        <end position="220"/>
    </location>
</feature>
<accession>A0A8C4QQZ0</accession>
<keyword evidence="1" id="KW-0732">Signal</keyword>
<dbReference type="InterPro" id="IPR008996">
    <property type="entry name" value="IL1/FGF"/>
</dbReference>
<evidence type="ECO:0000313" key="3">
    <source>
        <dbReference type="Proteomes" id="UP000694388"/>
    </source>
</evidence>
<feature type="signal peptide" evidence="1">
    <location>
        <begin position="1"/>
        <end position="25"/>
    </location>
</feature>
<dbReference type="SUPFAM" id="SSF50353">
    <property type="entry name" value="Cytokine"/>
    <property type="match status" value="1"/>
</dbReference>
<organism evidence="2 3">
    <name type="scientific">Eptatretus burgeri</name>
    <name type="common">Inshore hagfish</name>
    <dbReference type="NCBI Taxonomy" id="7764"/>
    <lineage>
        <taxon>Eukaryota</taxon>
        <taxon>Metazoa</taxon>
        <taxon>Chordata</taxon>
        <taxon>Craniata</taxon>
        <taxon>Vertebrata</taxon>
        <taxon>Cyclostomata</taxon>
        <taxon>Myxini</taxon>
        <taxon>Myxiniformes</taxon>
        <taxon>Myxinidae</taxon>
        <taxon>Eptatretinae</taxon>
        <taxon>Eptatretus</taxon>
    </lineage>
</organism>
<dbReference type="Proteomes" id="UP000694388">
    <property type="component" value="Unplaced"/>
</dbReference>
<keyword evidence="3" id="KW-1185">Reference proteome</keyword>
<protein>
    <submittedName>
        <fullName evidence="2">Uncharacterized protein</fullName>
    </submittedName>
</protein>
<dbReference type="Gene3D" id="2.80.10.50">
    <property type="match status" value="1"/>
</dbReference>
<reference evidence="2" key="1">
    <citation type="submission" date="2025-05" db="UniProtKB">
        <authorList>
            <consortium name="Ensembl"/>
        </authorList>
    </citation>
    <scope>IDENTIFICATION</scope>
</reference>
<dbReference type="AlphaFoldDB" id="A0A8C4QQZ0"/>
<name>A0A8C4QQZ0_EPTBU</name>